<accession>A0A7W8JV40</accession>
<name>A0A7W8JV40_9DEIO</name>
<proteinExistence type="predicted"/>
<dbReference type="AlphaFoldDB" id="A0A7W8JV40"/>
<dbReference type="InterPro" id="IPR006680">
    <property type="entry name" value="Amidohydro-rel"/>
</dbReference>
<dbReference type="PANTHER" id="PTHR43135:SF3">
    <property type="entry name" value="ALPHA-D-RIBOSE 1-METHYLPHOSPHONATE 5-TRIPHOSPHATE DIPHOSPHATASE"/>
    <property type="match status" value="1"/>
</dbReference>
<dbReference type="RefSeq" id="WP_184133060.1">
    <property type="nucleotide sequence ID" value="NZ_JACHFL010000006.1"/>
</dbReference>
<sequence>MPNLQPLALYGRLLAPATGQVIERGVVLTHEGQIVDVGPVEAVSVPLDARSVALGEATILPGLIDLHVHARPHYTPLSLEAGVTTIRDAAGSLNNVTDLRASPSGPRVFAAGPALDAPSSVFGQFGQGVLGRVGDRDAGAWVLETPSDAVRAVETLADAGMDVVKLYEQLEVDVYRASACRAEARGLPVMTDLGLLCTRGLDGAQVDALDAIRAGVRSIEHASGYALALTRLGGDPYAEVLDARLVRHLARTTVSAGVALVPTLVTLAGLAGELGHQRWPNAGFANERARSFEPQWAPLRALPEGHRRSARADLRLARALVREMLDLGGCVVAGTDSPAAPDTLPGWALHAELDLLVGCGMTPLEAVRAATWAAARVLGGDDLGQLRRGAAADLLVVRGQPDRRLTDLRAVELVMQNGVLQPGQHFPTSTVDRTSPGDVLA</sequence>
<dbReference type="InterPro" id="IPR032466">
    <property type="entry name" value="Metal_Hydrolase"/>
</dbReference>
<feature type="domain" description="Amidohydrolase-related" evidence="1">
    <location>
        <begin position="58"/>
        <end position="413"/>
    </location>
</feature>
<dbReference type="SUPFAM" id="SSF51338">
    <property type="entry name" value="Composite domain of metallo-dependent hydrolases"/>
    <property type="match status" value="1"/>
</dbReference>
<evidence type="ECO:0000259" key="1">
    <source>
        <dbReference type="Pfam" id="PF01979"/>
    </source>
</evidence>
<dbReference type="Pfam" id="PF01979">
    <property type="entry name" value="Amidohydro_1"/>
    <property type="match status" value="1"/>
</dbReference>
<dbReference type="InterPro" id="IPR051781">
    <property type="entry name" value="Metallo-dep_Hydrolase"/>
</dbReference>
<dbReference type="Gene3D" id="1.20.58.520">
    <property type="entry name" value="Amidohydrolase"/>
    <property type="match status" value="1"/>
</dbReference>
<evidence type="ECO:0000313" key="2">
    <source>
        <dbReference type="EMBL" id="MBB5363694.1"/>
    </source>
</evidence>
<dbReference type="Gene3D" id="2.30.40.10">
    <property type="entry name" value="Urease, subunit C, domain 1"/>
    <property type="match status" value="1"/>
</dbReference>
<dbReference type="EMBL" id="JACHFL010000006">
    <property type="protein sequence ID" value="MBB5363694.1"/>
    <property type="molecule type" value="Genomic_DNA"/>
</dbReference>
<organism evidence="2 3">
    <name type="scientific">Deinococcus humi</name>
    <dbReference type="NCBI Taxonomy" id="662880"/>
    <lineage>
        <taxon>Bacteria</taxon>
        <taxon>Thermotogati</taxon>
        <taxon>Deinococcota</taxon>
        <taxon>Deinococci</taxon>
        <taxon>Deinococcales</taxon>
        <taxon>Deinococcaceae</taxon>
        <taxon>Deinococcus</taxon>
    </lineage>
</organism>
<comment type="caution">
    <text evidence="2">The sequence shown here is derived from an EMBL/GenBank/DDBJ whole genome shotgun (WGS) entry which is preliminary data.</text>
</comment>
<keyword evidence="3" id="KW-1185">Reference proteome</keyword>
<dbReference type="SUPFAM" id="SSF51556">
    <property type="entry name" value="Metallo-dependent hydrolases"/>
    <property type="match status" value="1"/>
</dbReference>
<dbReference type="PANTHER" id="PTHR43135">
    <property type="entry name" value="ALPHA-D-RIBOSE 1-METHYLPHOSPHONATE 5-TRIPHOSPHATE DIPHOSPHATASE"/>
    <property type="match status" value="1"/>
</dbReference>
<protein>
    <submittedName>
        <fullName evidence="2">Imidazolonepropionase-like amidohydrolase</fullName>
    </submittedName>
</protein>
<dbReference type="Proteomes" id="UP000552709">
    <property type="component" value="Unassembled WGS sequence"/>
</dbReference>
<dbReference type="Gene3D" id="3.30.110.90">
    <property type="entry name" value="Amidohydrolase"/>
    <property type="match status" value="1"/>
</dbReference>
<reference evidence="2 3" key="1">
    <citation type="submission" date="2020-08" db="EMBL/GenBank/DDBJ databases">
        <title>Genomic Encyclopedia of Type Strains, Phase IV (KMG-IV): sequencing the most valuable type-strain genomes for metagenomic binning, comparative biology and taxonomic classification.</title>
        <authorList>
            <person name="Goeker M."/>
        </authorList>
    </citation>
    <scope>NUCLEOTIDE SEQUENCE [LARGE SCALE GENOMIC DNA]</scope>
    <source>
        <strain evidence="2 3">DSM 27939</strain>
    </source>
</reference>
<dbReference type="InterPro" id="IPR011059">
    <property type="entry name" value="Metal-dep_hydrolase_composite"/>
</dbReference>
<dbReference type="Gene3D" id="3.40.50.10910">
    <property type="entry name" value="Amidohydrolase"/>
    <property type="match status" value="1"/>
</dbReference>
<evidence type="ECO:0000313" key="3">
    <source>
        <dbReference type="Proteomes" id="UP000552709"/>
    </source>
</evidence>
<dbReference type="GO" id="GO:0016810">
    <property type="term" value="F:hydrolase activity, acting on carbon-nitrogen (but not peptide) bonds"/>
    <property type="evidence" value="ECO:0007669"/>
    <property type="project" value="InterPro"/>
</dbReference>
<keyword evidence="2" id="KW-0378">Hydrolase</keyword>
<gene>
    <name evidence="2" type="ORF">HNQ08_002800</name>
</gene>